<organism evidence="2 3">
    <name type="scientific">Saccharothrix syringae</name>
    <name type="common">Nocardiopsis syringae</name>
    <dbReference type="NCBI Taxonomy" id="103733"/>
    <lineage>
        <taxon>Bacteria</taxon>
        <taxon>Bacillati</taxon>
        <taxon>Actinomycetota</taxon>
        <taxon>Actinomycetes</taxon>
        <taxon>Pseudonocardiales</taxon>
        <taxon>Pseudonocardiaceae</taxon>
        <taxon>Saccharothrix</taxon>
    </lineage>
</organism>
<feature type="chain" id="PRO_5038976582" description="Secreted protein" evidence="1">
    <location>
        <begin position="25"/>
        <end position="383"/>
    </location>
</feature>
<dbReference type="AlphaFoldDB" id="A0A5Q0H5M0"/>
<evidence type="ECO:0008006" key="4">
    <source>
        <dbReference type="Google" id="ProtNLM"/>
    </source>
</evidence>
<accession>A0A5Q0H5M0</accession>
<dbReference type="KEGG" id="ssyi:EKG83_29995"/>
<dbReference type="Proteomes" id="UP000325787">
    <property type="component" value="Chromosome"/>
</dbReference>
<feature type="signal peptide" evidence="1">
    <location>
        <begin position="1"/>
        <end position="24"/>
    </location>
</feature>
<name>A0A5Q0H5M0_SACSY</name>
<keyword evidence="1" id="KW-0732">Signal</keyword>
<gene>
    <name evidence="2" type="ORF">EKG83_29995</name>
</gene>
<dbReference type="OrthoDB" id="618894at2"/>
<keyword evidence="3" id="KW-1185">Reference proteome</keyword>
<evidence type="ECO:0000313" key="2">
    <source>
        <dbReference type="EMBL" id="QFZ21052.1"/>
    </source>
</evidence>
<proteinExistence type="predicted"/>
<dbReference type="EMBL" id="CP034550">
    <property type="protein sequence ID" value="QFZ21052.1"/>
    <property type="molecule type" value="Genomic_DNA"/>
</dbReference>
<sequence>MVRRWKSAGFLAFCALLSSTVAVGQAEAQAGNWQNTFTLTYEPTAEKPAFEKIDVGEVLTDAKFRLDSRRSCGDALRGTRNVNAKYCFDRSDASVNNWIPQGVSHVSDAYDAEAWTDAEGRVWKPLLVSWYQGQGKKTQSRITVAAPREAGREPVYAHLDLVRGAEPSNVPIHAGGIAWYGQYVYVVDTYVGIRVFDLADVRSRPTGGYVLPETGIWRAKNTQGTTGACRGRNPRPRFSSLSVERTSHRMLVGEFCGDRDNHNRNGRLVSYQATGTLLGPLANGAQVRPTGALNLPVKHVQGVASDGRWYYLNQSYRRRPPRSAPPRMYRAEPSGANLVERGRTSGAIGGEDLSLERGRGLLWSVTEFQSRGRMIYNVWRAGF</sequence>
<protein>
    <recommendedName>
        <fullName evidence="4">Secreted protein</fullName>
    </recommendedName>
</protein>
<evidence type="ECO:0000256" key="1">
    <source>
        <dbReference type="SAM" id="SignalP"/>
    </source>
</evidence>
<reference evidence="3" key="1">
    <citation type="journal article" date="2021" name="Curr. Microbiol.">
        <title>Complete genome of nocamycin-producing strain Saccharothrix syringae NRRL B-16468 reveals the biosynthetic potential for secondary metabolites.</title>
        <authorList>
            <person name="Mo X."/>
            <person name="Yang S."/>
        </authorList>
    </citation>
    <scope>NUCLEOTIDE SEQUENCE [LARGE SCALE GENOMIC DNA]</scope>
    <source>
        <strain evidence="3">ATCC 51364 / DSM 43886 / JCM 6844 / KCTC 9398 / NBRC 14523 / NRRL B-16468 / INA 2240</strain>
    </source>
</reference>
<evidence type="ECO:0000313" key="3">
    <source>
        <dbReference type="Proteomes" id="UP000325787"/>
    </source>
</evidence>
<dbReference type="RefSeq" id="WP_153278542.1">
    <property type="nucleotide sequence ID" value="NZ_CP034550.1"/>
</dbReference>